<sequence>MLDQQPISRLGACTGRLKVRFGAGLALAALLGPLTVRAQIPDSVPLPPPSFPPTSEGRVLPPFVPTAIPSQTSTATTVPSVSNPRTIELSPSETLPPVKPIVQPAVPTVIHVDPAPLPPGTPPGGARVINLVRDTTGLLPTLPPGPPIPRPVEEMAQGVTEMISDIKEPEAEINVAIGQTKLIETKRLLTRVAIANTAVADVELLSDQPNSRLLNIYGRSFGQTNLTLWDTEDKPVSFLIRVSLDTRDLESRIKQAYPGAVVHIRQIGSQVILEGQVADNKSVGDILQLVQTELRNSGGLRMTGGGGGAGMGGGAGGGGAGGGNGGGGQMAGGGGGGGMGGGGMAGGGMAGGGMAGGGGMMGGMVIINRIHVPGPRQVLLRVKIAELNRDAIRQLGASWFRIKDRSIMGSTIGGVANLSGGAGLAPTSGTTSALAGILSEAATTLNPVGSAVNSGGTLFGVFDAGRFSMFIDALKSNSMAKLLAEPNLMTLDGQPAQFIAGGLFPYPVPQSSSIPGGTAVVTVQFAKFGAILTFLPQILANDVIRLDVEPIFSALNFGQGTVINGGRVPAIDQRSARTVVELREGQTLAIAGLLQSTTNATTIRVPLLGDLPVVGPLFSSNKIETIETELIVLVTPELVAPMEQQEVPESPGDRIIQPNDFEFYFLGRIEGKSGKDFRATVRELDPLNVMKHFQCENQWVIGPHGHAD</sequence>
<proteinExistence type="inferred from homology"/>
<dbReference type="PRINTS" id="PR00811">
    <property type="entry name" value="BCTERIALGSPD"/>
</dbReference>
<dbReference type="RefSeq" id="WP_406700661.1">
    <property type="nucleotide sequence ID" value="NZ_CP155447.1"/>
</dbReference>
<dbReference type="InterPro" id="IPR050810">
    <property type="entry name" value="Bact_Secretion_Sys_Channel"/>
</dbReference>
<dbReference type="PRINTS" id="PR01032">
    <property type="entry name" value="PHAGEIV"/>
</dbReference>
<organism evidence="4">
    <name type="scientific">Singulisphaera sp. Ch08</name>
    <dbReference type="NCBI Taxonomy" id="3120278"/>
    <lineage>
        <taxon>Bacteria</taxon>
        <taxon>Pseudomonadati</taxon>
        <taxon>Planctomycetota</taxon>
        <taxon>Planctomycetia</taxon>
        <taxon>Isosphaerales</taxon>
        <taxon>Isosphaeraceae</taxon>
        <taxon>Singulisphaera</taxon>
    </lineage>
</organism>
<dbReference type="Pfam" id="PF13629">
    <property type="entry name" value="T2SS-T3SS_pil_N"/>
    <property type="match status" value="1"/>
</dbReference>
<dbReference type="PROSITE" id="PS00875">
    <property type="entry name" value="T2SP_D"/>
    <property type="match status" value="1"/>
</dbReference>
<dbReference type="InterPro" id="IPR001775">
    <property type="entry name" value="GspD/PilQ"/>
</dbReference>
<feature type="domain" description="Type II/III secretion system secretin-like" evidence="2">
    <location>
        <begin position="473"/>
        <end position="639"/>
    </location>
</feature>
<dbReference type="PANTHER" id="PTHR30332:SF17">
    <property type="entry name" value="TYPE IV PILIATION SYSTEM PROTEIN DR_0774-RELATED"/>
    <property type="match status" value="1"/>
</dbReference>
<evidence type="ECO:0000313" key="4">
    <source>
        <dbReference type="EMBL" id="XBH07820.1"/>
    </source>
</evidence>
<dbReference type="Pfam" id="PF00263">
    <property type="entry name" value="Secretin"/>
    <property type="match status" value="1"/>
</dbReference>
<dbReference type="AlphaFoldDB" id="A0AAU7CS91"/>
<dbReference type="EMBL" id="CP155447">
    <property type="protein sequence ID" value="XBH07820.1"/>
    <property type="molecule type" value="Genomic_DNA"/>
</dbReference>
<dbReference type="InterPro" id="IPR032789">
    <property type="entry name" value="T2SS-T3SS_pil_N"/>
</dbReference>
<gene>
    <name evidence="4" type="ORF">V5E97_17845</name>
</gene>
<evidence type="ECO:0000259" key="2">
    <source>
        <dbReference type="Pfam" id="PF00263"/>
    </source>
</evidence>
<evidence type="ECO:0000256" key="1">
    <source>
        <dbReference type="RuleBase" id="RU004003"/>
    </source>
</evidence>
<comment type="similarity">
    <text evidence="1">Belongs to the bacterial secretin family.</text>
</comment>
<dbReference type="GO" id="GO:0009306">
    <property type="term" value="P:protein secretion"/>
    <property type="evidence" value="ECO:0007669"/>
    <property type="project" value="InterPro"/>
</dbReference>
<evidence type="ECO:0000259" key="3">
    <source>
        <dbReference type="Pfam" id="PF13629"/>
    </source>
</evidence>
<name>A0AAU7CS91_9BACT</name>
<dbReference type="InterPro" id="IPR004846">
    <property type="entry name" value="T2SS/T3SS_dom"/>
</dbReference>
<dbReference type="InterPro" id="IPR004845">
    <property type="entry name" value="T2SS_GspD_CS"/>
</dbReference>
<accession>A0AAU7CS91</accession>
<dbReference type="GO" id="GO:0015627">
    <property type="term" value="C:type II protein secretion system complex"/>
    <property type="evidence" value="ECO:0007669"/>
    <property type="project" value="TreeGrafter"/>
</dbReference>
<protein>
    <submittedName>
        <fullName evidence="4">Pilus assembly protein N-terminal domain-containing protein</fullName>
    </submittedName>
</protein>
<reference evidence="4" key="1">
    <citation type="submission" date="2024-05" db="EMBL/GenBank/DDBJ databases">
        <title>Planctomycetes of the genus Singulisphaera possess chitinolytic capabilities.</title>
        <authorList>
            <person name="Ivanova A."/>
        </authorList>
    </citation>
    <scope>NUCLEOTIDE SEQUENCE</scope>
    <source>
        <strain evidence="4">Ch08T</strain>
    </source>
</reference>
<feature type="domain" description="Pilus formation protein N-terminal" evidence="3">
    <location>
        <begin position="170"/>
        <end position="242"/>
    </location>
</feature>
<dbReference type="PANTHER" id="PTHR30332">
    <property type="entry name" value="PROBABLE GENERAL SECRETION PATHWAY PROTEIN D"/>
    <property type="match status" value="1"/>
</dbReference>